<dbReference type="Pfam" id="PF01124">
    <property type="entry name" value="MAPEG"/>
    <property type="match status" value="1"/>
</dbReference>
<dbReference type="PANTHER" id="PTHR35814">
    <property type="match status" value="1"/>
</dbReference>
<evidence type="ECO:0000256" key="5">
    <source>
        <dbReference type="SAM" id="Phobius"/>
    </source>
</evidence>
<evidence type="ECO:0000256" key="3">
    <source>
        <dbReference type="ARBA" id="ARBA00022989"/>
    </source>
</evidence>
<keyword evidence="3 5" id="KW-1133">Transmembrane helix</keyword>
<proteinExistence type="predicted"/>
<dbReference type="AlphaFoldDB" id="A0A3B0S6Z2"/>
<dbReference type="PANTHER" id="PTHR35814:SF1">
    <property type="entry name" value="GLUTATHIONE S-TRANSFERASE-RELATED"/>
    <property type="match status" value="1"/>
</dbReference>
<feature type="transmembrane region" description="Helical" evidence="5">
    <location>
        <begin position="73"/>
        <end position="96"/>
    </location>
</feature>
<evidence type="ECO:0000256" key="4">
    <source>
        <dbReference type="ARBA" id="ARBA00023136"/>
    </source>
</evidence>
<dbReference type="InterPro" id="IPR001129">
    <property type="entry name" value="Membr-assoc_MAPEG"/>
</dbReference>
<accession>A0A3B0S6Z2</accession>
<feature type="transmembrane region" description="Helical" evidence="5">
    <location>
        <begin position="6"/>
        <end position="25"/>
    </location>
</feature>
<protein>
    <submittedName>
        <fullName evidence="6">Uncharacterized protein</fullName>
    </submittedName>
</protein>
<gene>
    <name evidence="6" type="ORF">MNBD_ALPHA04-666</name>
</gene>
<keyword evidence="2 5" id="KW-0812">Transmembrane</keyword>
<comment type="subcellular location">
    <subcellularLocation>
        <location evidence="1">Membrane</location>
    </subcellularLocation>
</comment>
<feature type="transmembrane region" description="Helical" evidence="5">
    <location>
        <begin position="108"/>
        <end position="130"/>
    </location>
</feature>
<dbReference type="SUPFAM" id="SSF161084">
    <property type="entry name" value="MAPEG domain-like"/>
    <property type="match status" value="1"/>
</dbReference>
<dbReference type="GO" id="GO:0016020">
    <property type="term" value="C:membrane"/>
    <property type="evidence" value="ECO:0007669"/>
    <property type="project" value="UniProtKB-SubCell"/>
</dbReference>
<reference evidence="6" key="1">
    <citation type="submission" date="2018-06" db="EMBL/GenBank/DDBJ databases">
        <authorList>
            <person name="Zhirakovskaya E."/>
        </authorList>
    </citation>
    <scope>NUCLEOTIDE SEQUENCE</scope>
</reference>
<feature type="transmembrane region" description="Helical" evidence="5">
    <location>
        <begin position="46"/>
        <end position="67"/>
    </location>
</feature>
<evidence type="ECO:0000313" key="6">
    <source>
        <dbReference type="EMBL" id="VAV96178.1"/>
    </source>
</evidence>
<evidence type="ECO:0000256" key="1">
    <source>
        <dbReference type="ARBA" id="ARBA00004370"/>
    </source>
</evidence>
<dbReference type="Gene3D" id="1.20.120.550">
    <property type="entry name" value="Membrane associated eicosanoid/glutathione metabolism-like domain"/>
    <property type="match status" value="1"/>
</dbReference>
<dbReference type="EMBL" id="UOEF01000224">
    <property type="protein sequence ID" value="VAV96178.1"/>
    <property type="molecule type" value="Genomic_DNA"/>
</dbReference>
<keyword evidence="4 5" id="KW-0472">Membrane</keyword>
<sequence>MTLPVTALTAAICGLLLIFLMFKVIGQRVRTETMFGASEDEKMKMVRGAHANLAENAPMAILLLALLELSNAHHWTLTALAALFLVGRVLHVFGMYQHHTGKTVKFRQFGVIGSAMSILALSLWTLFLVVTGNLLN</sequence>
<name>A0A3B0S6Z2_9ZZZZ</name>
<organism evidence="6">
    <name type="scientific">hydrothermal vent metagenome</name>
    <dbReference type="NCBI Taxonomy" id="652676"/>
    <lineage>
        <taxon>unclassified sequences</taxon>
        <taxon>metagenomes</taxon>
        <taxon>ecological metagenomes</taxon>
    </lineage>
</organism>
<dbReference type="InterPro" id="IPR023352">
    <property type="entry name" value="MAPEG-like_dom_sf"/>
</dbReference>
<evidence type="ECO:0000256" key="2">
    <source>
        <dbReference type="ARBA" id="ARBA00022692"/>
    </source>
</evidence>